<dbReference type="Proteomes" id="UP001458880">
    <property type="component" value="Unassembled WGS sequence"/>
</dbReference>
<proteinExistence type="predicted"/>
<organism evidence="1 2">
    <name type="scientific">Popillia japonica</name>
    <name type="common">Japanese beetle</name>
    <dbReference type="NCBI Taxonomy" id="7064"/>
    <lineage>
        <taxon>Eukaryota</taxon>
        <taxon>Metazoa</taxon>
        <taxon>Ecdysozoa</taxon>
        <taxon>Arthropoda</taxon>
        <taxon>Hexapoda</taxon>
        <taxon>Insecta</taxon>
        <taxon>Pterygota</taxon>
        <taxon>Neoptera</taxon>
        <taxon>Endopterygota</taxon>
        <taxon>Coleoptera</taxon>
        <taxon>Polyphaga</taxon>
        <taxon>Scarabaeiformia</taxon>
        <taxon>Scarabaeidae</taxon>
        <taxon>Rutelinae</taxon>
        <taxon>Popillia</taxon>
    </lineage>
</organism>
<name>A0AAW1LT41_POPJA</name>
<protein>
    <submittedName>
        <fullName evidence="1">Uncharacterized protein</fullName>
    </submittedName>
</protein>
<sequence length="123" mass="13969">MEDFSFLTSLIVWHDLLFQVNLVSKTLQGKMADLTSAKRLLDNCQAFLACFREKGLVGAIISAKEIAEDIEIEPVFPTKRLRKNKKQFSYEGSDEVSGTPELFKRDVFLPLVDSVTRGNERNN</sequence>
<evidence type="ECO:0000313" key="2">
    <source>
        <dbReference type="Proteomes" id="UP001458880"/>
    </source>
</evidence>
<dbReference type="EMBL" id="JASPKY010000108">
    <property type="protein sequence ID" value="KAK9736868.1"/>
    <property type="molecule type" value="Genomic_DNA"/>
</dbReference>
<reference evidence="1 2" key="1">
    <citation type="journal article" date="2024" name="BMC Genomics">
        <title>De novo assembly and annotation of Popillia japonica's genome with initial clues to its potential as an invasive pest.</title>
        <authorList>
            <person name="Cucini C."/>
            <person name="Boschi S."/>
            <person name="Funari R."/>
            <person name="Cardaioli E."/>
            <person name="Iannotti N."/>
            <person name="Marturano G."/>
            <person name="Paoli F."/>
            <person name="Bruttini M."/>
            <person name="Carapelli A."/>
            <person name="Frati F."/>
            <person name="Nardi F."/>
        </authorList>
    </citation>
    <scope>NUCLEOTIDE SEQUENCE [LARGE SCALE GENOMIC DNA]</scope>
    <source>
        <strain evidence="1">DMR45628</strain>
    </source>
</reference>
<keyword evidence="2" id="KW-1185">Reference proteome</keyword>
<accession>A0AAW1LT41</accession>
<evidence type="ECO:0000313" key="1">
    <source>
        <dbReference type="EMBL" id="KAK9736868.1"/>
    </source>
</evidence>
<comment type="caution">
    <text evidence="1">The sequence shown here is derived from an EMBL/GenBank/DDBJ whole genome shotgun (WGS) entry which is preliminary data.</text>
</comment>
<dbReference type="AlphaFoldDB" id="A0AAW1LT41"/>
<gene>
    <name evidence="1" type="ORF">QE152_g11252</name>
</gene>